<keyword evidence="1" id="KW-0812">Transmembrane</keyword>
<name>A0AAQ2XZG6_9VIBR</name>
<dbReference type="Proteomes" id="UP001219537">
    <property type="component" value="Chromosome 1"/>
</dbReference>
<organism evidence="2 3">
    <name type="scientific">Vibrio campbellii</name>
    <dbReference type="NCBI Taxonomy" id="680"/>
    <lineage>
        <taxon>Bacteria</taxon>
        <taxon>Pseudomonadati</taxon>
        <taxon>Pseudomonadota</taxon>
        <taxon>Gammaproteobacteria</taxon>
        <taxon>Vibrionales</taxon>
        <taxon>Vibrionaceae</taxon>
        <taxon>Vibrio</taxon>
    </lineage>
</organism>
<dbReference type="SUPFAM" id="SSF53756">
    <property type="entry name" value="UDP-Glycosyltransferase/glycogen phosphorylase"/>
    <property type="match status" value="1"/>
</dbReference>
<dbReference type="AlphaFoldDB" id="A0AAQ2XZG6"/>
<keyword evidence="1" id="KW-1133">Transmembrane helix</keyword>
<evidence type="ECO:0000256" key="1">
    <source>
        <dbReference type="SAM" id="Phobius"/>
    </source>
</evidence>
<feature type="transmembrane region" description="Helical" evidence="1">
    <location>
        <begin position="64"/>
        <end position="85"/>
    </location>
</feature>
<dbReference type="RefSeq" id="WP_274290615.1">
    <property type="nucleotide sequence ID" value="NZ_CP117988.1"/>
</dbReference>
<sequence>MNKELIYIVKTQSLKSDHRVRKELNLLKNNFEKIRVIYSSNDDYDLKFEQKKIRLPGGAAHRNLVIRLMGAIYFSLCSFFLLVFSKNNKSIWVCDPILFPLVYMLAFRGFYVVWDHHELPPGWVLNSKIFRFFFKLSYRSCRVNFHANEARKNYLENILNIENNNSYVLRNYPSYNDFSSEYSDIVIPKTKPIAYLQNSLIKERCGGELCRALIDLGYYIIHAGSSFDQKYMLSYVSEREMQENIQICGNLPLSTINTILSQSDITLIFYRDNSINQKFCEPNRVYQAMLLNVKIVAGNNPTLVEAMDGYANHVIANTDGRNIIEIKNSITKAKSIKLEMQEYSKYWEDYASLFNDIFCD</sequence>
<proteinExistence type="predicted"/>
<accession>A0AAQ2XZG6</accession>
<protein>
    <recommendedName>
        <fullName evidence="4">Glycosyl transferase family 1 domain-containing protein</fullName>
    </recommendedName>
</protein>
<dbReference type="Gene3D" id="3.40.50.2000">
    <property type="entry name" value="Glycogen Phosphorylase B"/>
    <property type="match status" value="1"/>
</dbReference>
<reference evidence="2" key="1">
    <citation type="submission" date="2023-02" db="EMBL/GenBank/DDBJ databases">
        <title>Isolation, identification, and genome analysis of Vibrio campbellii in the Penaeus vannamei larvae stage.</title>
        <authorList>
            <person name="Huang T."/>
            <person name="Zhang B."/>
        </authorList>
    </citation>
    <scope>NUCLEOTIDE SEQUENCE</scope>
    <source>
        <strain evidence="2">20220413_1</strain>
    </source>
</reference>
<gene>
    <name evidence="2" type="ORF">PUN50_15570</name>
</gene>
<evidence type="ECO:0000313" key="2">
    <source>
        <dbReference type="EMBL" id="WDG08119.1"/>
    </source>
</evidence>
<keyword evidence="1" id="KW-0472">Membrane</keyword>
<dbReference type="EMBL" id="CP117988">
    <property type="protein sequence ID" value="WDG08119.1"/>
    <property type="molecule type" value="Genomic_DNA"/>
</dbReference>
<feature type="transmembrane region" description="Helical" evidence="1">
    <location>
        <begin position="97"/>
        <end position="114"/>
    </location>
</feature>
<evidence type="ECO:0008006" key="4">
    <source>
        <dbReference type="Google" id="ProtNLM"/>
    </source>
</evidence>
<evidence type="ECO:0000313" key="3">
    <source>
        <dbReference type="Proteomes" id="UP001219537"/>
    </source>
</evidence>